<feature type="domain" description="RRM" evidence="4">
    <location>
        <begin position="72"/>
        <end position="150"/>
    </location>
</feature>
<dbReference type="InterPro" id="IPR000504">
    <property type="entry name" value="RRM_dom"/>
</dbReference>
<feature type="compositionally biased region" description="Basic and acidic residues" evidence="3">
    <location>
        <begin position="52"/>
        <end position="64"/>
    </location>
</feature>
<evidence type="ECO:0000259" key="4">
    <source>
        <dbReference type="PROSITE" id="PS50102"/>
    </source>
</evidence>
<dbReference type="PROSITE" id="PS50102">
    <property type="entry name" value="RRM"/>
    <property type="match status" value="2"/>
</dbReference>
<gene>
    <name evidence="5" type="ORF">BLA29_002973</name>
</gene>
<dbReference type="AlphaFoldDB" id="A0A1Y3AYH9"/>
<dbReference type="InterPro" id="IPR012677">
    <property type="entry name" value="Nucleotide-bd_a/b_plait_sf"/>
</dbReference>
<evidence type="ECO:0000313" key="5">
    <source>
        <dbReference type="EMBL" id="OTF73037.1"/>
    </source>
</evidence>
<comment type="caution">
    <text evidence="5">The sequence shown here is derived from an EMBL/GenBank/DDBJ whole genome shotgun (WGS) entry which is preliminary data.</text>
</comment>
<keyword evidence="1 2" id="KW-0694">RNA-binding</keyword>
<evidence type="ECO:0000256" key="1">
    <source>
        <dbReference type="ARBA" id="ARBA00022884"/>
    </source>
</evidence>
<name>A0A1Y3AYH9_EURMA</name>
<proteinExistence type="predicted"/>
<feature type="compositionally biased region" description="Basic residues" evidence="3">
    <location>
        <begin position="1"/>
        <end position="11"/>
    </location>
</feature>
<dbReference type="GO" id="GO:0003723">
    <property type="term" value="F:RNA binding"/>
    <property type="evidence" value="ECO:0007669"/>
    <property type="project" value="UniProtKB-UniRule"/>
</dbReference>
<keyword evidence="6" id="KW-1185">Reference proteome</keyword>
<feature type="domain" description="RRM" evidence="4">
    <location>
        <begin position="176"/>
        <end position="206"/>
    </location>
</feature>
<organism evidence="5 6">
    <name type="scientific">Euroglyphus maynei</name>
    <name type="common">Mayne's house dust mite</name>
    <dbReference type="NCBI Taxonomy" id="6958"/>
    <lineage>
        <taxon>Eukaryota</taxon>
        <taxon>Metazoa</taxon>
        <taxon>Ecdysozoa</taxon>
        <taxon>Arthropoda</taxon>
        <taxon>Chelicerata</taxon>
        <taxon>Arachnida</taxon>
        <taxon>Acari</taxon>
        <taxon>Acariformes</taxon>
        <taxon>Sarcoptiformes</taxon>
        <taxon>Astigmata</taxon>
        <taxon>Psoroptidia</taxon>
        <taxon>Analgoidea</taxon>
        <taxon>Pyroglyphidae</taxon>
        <taxon>Pyroglyphinae</taxon>
        <taxon>Euroglyphus</taxon>
    </lineage>
</organism>
<dbReference type="OrthoDB" id="6407164at2759"/>
<dbReference type="PANTHER" id="PTHR23189">
    <property type="entry name" value="RNA RECOGNITION MOTIF-CONTAINING"/>
    <property type="match status" value="1"/>
</dbReference>
<evidence type="ECO:0000256" key="3">
    <source>
        <dbReference type="SAM" id="MobiDB-lite"/>
    </source>
</evidence>
<feature type="region of interest" description="Disordered" evidence="3">
    <location>
        <begin position="1"/>
        <end position="64"/>
    </location>
</feature>
<reference evidence="5 6" key="1">
    <citation type="submission" date="2017-03" db="EMBL/GenBank/DDBJ databases">
        <title>Genome Survey of Euroglyphus maynei.</title>
        <authorList>
            <person name="Arlian L.G."/>
            <person name="Morgan M.S."/>
            <person name="Rider S.D."/>
        </authorList>
    </citation>
    <scope>NUCLEOTIDE SEQUENCE [LARGE SCALE GENOMIC DNA]</scope>
    <source>
        <strain evidence="5">Arlian Lab</strain>
        <tissue evidence="5">Whole body</tissue>
    </source>
</reference>
<evidence type="ECO:0000313" key="6">
    <source>
        <dbReference type="Proteomes" id="UP000194236"/>
    </source>
</evidence>
<dbReference type="SMART" id="SM00360">
    <property type="entry name" value="RRM"/>
    <property type="match status" value="1"/>
</dbReference>
<dbReference type="Pfam" id="PF00076">
    <property type="entry name" value="RRM_1"/>
    <property type="match status" value="2"/>
</dbReference>
<accession>A0A1Y3AYH9</accession>
<evidence type="ECO:0000256" key="2">
    <source>
        <dbReference type="PROSITE-ProRule" id="PRU00176"/>
    </source>
</evidence>
<dbReference type="InterPro" id="IPR035979">
    <property type="entry name" value="RBD_domain_sf"/>
</dbReference>
<dbReference type="EMBL" id="MUJZ01053450">
    <property type="protein sequence ID" value="OTF73037.1"/>
    <property type="molecule type" value="Genomic_DNA"/>
</dbReference>
<dbReference type="SUPFAM" id="SSF54928">
    <property type="entry name" value="RNA-binding domain, RBD"/>
    <property type="match status" value="1"/>
</dbReference>
<feature type="compositionally biased region" description="Low complexity" evidence="3">
    <location>
        <begin position="27"/>
        <end position="41"/>
    </location>
</feature>
<protein>
    <recommendedName>
        <fullName evidence="4">RRM domain-containing protein</fullName>
    </recommendedName>
</protein>
<dbReference type="Proteomes" id="UP000194236">
    <property type="component" value="Unassembled WGS sequence"/>
</dbReference>
<sequence length="206" mass="23120">MSRNKQTKQKSNRLQASSTHHHNCGLASSGSSSSSASSIGGHQNFPGVSSPQDDRLSIASSNDREDLRQTTTAICVRKLSHRLTDSNIKDSLFYEFKRYGKIVNTFIRGQGFDRLAVVVFSKPEEAERAIKESNDKQFLGSRVDITLCDYPEIIDDCKSNDNDQDYENFCHPRATRTLFVGNLDKEVTEEDLSSRFSQFGQIIVSL</sequence>
<dbReference type="Gene3D" id="3.30.70.330">
    <property type="match status" value="2"/>
</dbReference>